<keyword evidence="3" id="KW-1185">Reference proteome</keyword>
<protein>
    <submittedName>
        <fullName evidence="2">Uncharacterized protein</fullName>
    </submittedName>
</protein>
<dbReference type="EMBL" id="FJOG01000004">
    <property type="protein sequence ID" value="CZR53600.1"/>
    <property type="molecule type" value="Genomic_DNA"/>
</dbReference>
<organism evidence="2 3">
    <name type="scientific">Phialocephala subalpina</name>
    <dbReference type="NCBI Taxonomy" id="576137"/>
    <lineage>
        <taxon>Eukaryota</taxon>
        <taxon>Fungi</taxon>
        <taxon>Dikarya</taxon>
        <taxon>Ascomycota</taxon>
        <taxon>Pezizomycotina</taxon>
        <taxon>Leotiomycetes</taxon>
        <taxon>Helotiales</taxon>
        <taxon>Mollisiaceae</taxon>
        <taxon>Phialocephala</taxon>
        <taxon>Phialocephala fortinii species complex</taxon>
    </lineage>
</organism>
<gene>
    <name evidence="2" type="ORF">PAC_03480</name>
</gene>
<dbReference type="STRING" id="576137.A0A1L7WLF9"/>
<reference evidence="2 3" key="1">
    <citation type="submission" date="2016-03" db="EMBL/GenBank/DDBJ databases">
        <authorList>
            <person name="Ploux O."/>
        </authorList>
    </citation>
    <scope>NUCLEOTIDE SEQUENCE [LARGE SCALE GENOMIC DNA]</scope>
    <source>
        <strain evidence="2 3">UAMH 11012</strain>
    </source>
</reference>
<proteinExistence type="predicted"/>
<feature type="compositionally biased region" description="Low complexity" evidence="1">
    <location>
        <begin position="553"/>
        <end position="566"/>
    </location>
</feature>
<dbReference type="OrthoDB" id="3437405at2759"/>
<evidence type="ECO:0000313" key="2">
    <source>
        <dbReference type="EMBL" id="CZR53600.1"/>
    </source>
</evidence>
<feature type="region of interest" description="Disordered" evidence="1">
    <location>
        <begin position="553"/>
        <end position="576"/>
    </location>
</feature>
<evidence type="ECO:0000313" key="3">
    <source>
        <dbReference type="Proteomes" id="UP000184330"/>
    </source>
</evidence>
<feature type="region of interest" description="Disordered" evidence="1">
    <location>
        <begin position="1"/>
        <end position="33"/>
    </location>
</feature>
<sequence>MAEWRNRNQNVGPSLRGPGPQDVEEKVPAGPSFETSTMNHFIQAAITGIMPGGEKTSLPLFPGEGMRWLAEPYKDWAPEPFSKLPGPAEPFGSQTAVSPPPMIRMMYIMSGLDNILEDAFSQTPPAMLERSFKVMRTKIWFGMAPMTEAQWKAKGLDEEKNIEEALAIIEQVIDVWKHLCTPKVQGDIRYVHNKLWAEIDVFQDAITALTSSRGEPIAYNFTQLWHEYIKCHFSHMQIQSRSWLYTHLKTLQKIWKDRFVAVMSSGRIISETHGTIRIDHYAMLILNKIQDMYLDADIYVRQRTEGFITADRRIDPRLANIEAPKAQLNAAYAGIFAEMEGTMRGVLAQVMEDRKRERQRVMPGPDFMEAPSLLIDREFCHKSLSYEIDNPIARQTEGWVKAQMDDKVEAFGFVIYRLAYGQSEEQWQGLVKSIEEGINSGWEGILDGSKIRGKATLHWIDGREEMIAEGNLDGARKDFQTIKDLPSFPTNLSKTVCLAITPNSLSSFDPTATPSTEPLPALYELNSTTDDKSLLAKAGDFRPFLHAIDASYSPADSAPSVPSSSSTTQPKNKRKYPEGYKGTFQILDQLIWSDLFGLNGVGARISLEDMWKLSTEHPWGVYVGPTTGVRRREWREMREGMGVLLKNGKEKGGCVIM</sequence>
<accession>A0A1L7WLF9</accession>
<dbReference type="Proteomes" id="UP000184330">
    <property type="component" value="Unassembled WGS sequence"/>
</dbReference>
<evidence type="ECO:0000256" key="1">
    <source>
        <dbReference type="SAM" id="MobiDB-lite"/>
    </source>
</evidence>
<dbReference type="AlphaFoldDB" id="A0A1L7WLF9"/>
<name>A0A1L7WLF9_9HELO</name>